<protein>
    <submittedName>
        <fullName evidence="1">Phage tail tube protein</fullName>
    </submittedName>
</protein>
<dbReference type="Proteomes" id="UP001163203">
    <property type="component" value="Chromosome"/>
</dbReference>
<evidence type="ECO:0000313" key="1">
    <source>
        <dbReference type="EMBL" id="WAL67147.1"/>
    </source>
</evidence>
<reference evidence="1" key="1">
    <citation type="submission" date="2022-11" db="EMBL/GenBank/DDBJ databases">
        <authorList>
            <person name="Mo P."/>
        </authorList>
    </citation>
    <scope>NUCLEOTIDE SEQUENCE</scope>
    <source>
        <strain evidence="1">HUAS 11-8</strain>
    </source>
</reference>
<sequence length="325" mass="33996">MPFPTITERPGSLSAVGWAKETTFGTIAAATAFVPNTSCSLEAEPGWFSPQTMQGTRDAQVFNLYGEQKFSGSIEGPLFPTMGIPLLVGSIGTDAVTGTAAPYTHTISQANTLPSFTIEKNIGGAQSLQFAGCRLGKYTLKCPAGNEAVSFTAEVSAQKASVLAIPTAVTTTNEAPFVFAEATLSLFGNARAEAKNVQIDIDNGLKETYTYSGNHGPSFITPASLKVSGSFDVVFSSLNDPIYGDWTTMMNGTLGALSLTIAHPTAGTGSVAISLPQITLSKYKNDIKMGDVIVSSVNFEASKPLTGANQYTIQAVVINSQTAAY</sequence>
<accession>A0ABY7B7A3</accession>
<keyword evidence="2" id="KW-1185">Reference proteome</keyword>
<dbReference type="RefSeq" id="WP_268757275.1">
    <property type="nucleotide sequence ID" value="NZ_CP113836.1"/>
</dbReference>
<proteinExistence type="predicted"/>
<dbReference type="Pfam" id="PF18906">
    <property type="entry name" value="Phage_tube_2"/>
    <property type="match status" value="1"/>
</dbReference>
<evidence type="ECO:0000313" key="2">
    <source>
        <dbReference type="Proteomes" id="UP001163203"/>
    </source>
</evidence>
<name>A0ABY7B7A3_9PSEU</name>
<dbReference type="EMBL" id="CP113836">
    <property type="protein sequence ID" value="WAL67147.1"/>
    <property type="molecule type" value="Genomic_DNA"/>
</dbReference>
<dbReference type="InterPro" id="IPR044000">
    <property type="entry name" value="Phage_tube_2"/>
</dbReference>
<organism evidence="1 2">
    <name type="scientific">Amycolatopsis cynarae</name>
    <dbReference type="NCBI Taxonomy" id="2995223"/>
    <lineage>
        <taxon>Bacteria</taxon>
        <taxon>Bacillati</taxon>
        <taxon>Actinomycetota</taxon>
        <taxon>Actinomycetes</taxon>
        <taxon>Pseudonocardiales</taxon>
        <taxon>Pseudonocardiaceae</taxon>
        <taxon>Amycolatopsis</taxon>
    </lineage>
</organism>
<gene>
    <name evidence="1" type="ORF">ORV05_04985</name>
</gene>